<keyword evidence="1 5" id="KW-0597">Phosphoprotein</keyword>
<evidence type="ECO:0000313" key="9">
    <source>
        <dbReference type="Proteomes" id="UP000192393"/>
    </source>
</evidence>
<feature type="modified residue" description="4-aspartylphosphate" evidence="5">
    <location>
        <position position="61"/>
    </location>
</feature>
<evidence type="ECO:0000256" key="2">
    <source>
        <dbReference type="ARBA" id="ARBA00023015"/>
    </source>
</evidence>
<evidence type="ECO:0000256" key="5">
    <source>
        <dbReference type="PROSITE-ProRule" id="PRU00169"/>
    </source>
</evidence>
<feature type="domain" description="HTH luxR-type" evidence="6">
    <location>
        <begin position="149"/>
        <end position="214"/>
    </location>
</feature>
<evidence type="ECO:0000313" key="8">
    <source>
        <dbReference type="EMBL" id="SMC63848.1"/>
    </source>
</evidence>
<dbReference type="InterPro" id="IPR011006">
    <property type="entry name" value="CheY-like_superfamily"/>
</dbReference>
<organism evidence="8 9">
    <name type="scientific">Moheibacter sediminis</name>
    <dbReference type="NCBI Taxonomy" id="1434700"/>
    <lineage>
        <taxon>Bacteria</taxon>
        <taxon>Pseudomonadati</taxon>
        <taxon>Bacteroidota</taxon>
        <taxon>Flavobacteriia</taxon>
        <taxon>Flavobacteriales</taxon>
        <taxon>Weeksellaceae</taxon>
        <taxon>Moheibacter</taxon>
    </lineage>
</organism>
<evidence type="ECO:0000259" key="7">
    <source>
        <dbReference type="PROSITE" id="PS50110"/>
    </source>
</evidence>
<dbReference type="InterPro" id="IPR039420">
    <property type="entry name" value="WalR-like"/>
</dbReference>
<keyword evidence="3" id="KW-0238">DNA-binding</keyword>
<dbReference type="EMBL" id="FWXS01000005">
    <property type="protein sequence ID" value="SMC63848.1"/>
    <property type="molecule type" value="Genomic_DNA"/>
</dbReference>
<evidence type="ECO:0000256" key="4">
    <source>
        <dbReference type="ARBA" id="ARBA00023163"/>
    </source>
</evidence>
<dbReference type="GO" id="GO:0003677">
    <property type="term" value="F:DNA binding"/>
    <property type="evidence" value="ECO:0007669"/>
    <property type="project" value="UniProtKB-KW"/>
</dbReference>
<dbReference type="PANTHER" id="PTHR43214">
    <property type="entry name" value="TWO-COMPONENT RESPONSE REGULATOR"/>
    <property type="match status" value="1"/>
</dbReference>
<dbReference type="STRING" id="1434700.SAMN06296427_10557"/>
<dbReference type="OrthoDB" id="1013073at2"/>
<protein>
    <submittedName>
        <fullName evidence="8">Two component transcriptional regulator, LuxR family</fullName>
    </submittedName>
</protein>
<gene>
    <name evidence="8" type="ORF">SAMN06296427_10557</name>
</gene>
<dbReference type="PROSITE" id="PS00622">
    <property type="entry name" value="HTH_LUXR_1"/>
    <property type="match status" value="1"/>
</dbReference>
<proteinExistence type="predicted"/>
<keyword evidence="4" id="KW-0804">Transcription</keyword>
<dbReference type="GO" id="GO:0000160">
    <property type="term" value="P:phosphorelay signal transduction system"/>
    <property type="evidence" value="ECO:0007669"/>
    <property type="project" value="InterPro"/>
</dbReference>
<dbReference type="Proteomes" id="UP000192393">
    <property type="component" value="Unassembled WGS sequence"/>
</dbReference>
<dbReference type="PROSITE" id="PS50110">
    <property type="entry name" value="RESPONSE_REGULATORY"/>
    <property type="match status" value="1"/>
</dbReference>
<dbReference type="PRINTS" id="PR00038">
    <property type="entry name" value="HTHLUXR"/>
</dbReference>
<dbReference type="InterPro" id="IPR001789">
    <property type="entry name" value="Sig_transdc_resp-reg_receiver"/>
</dbReference>
<feature type="domain" description="Response regulatory" evidence="7">
    <location>
        <begin position="10"/>
        <end position="126"/>
    </location>
</feature>
<reference evidence="8 9" key="1">
    <citation type="submission" date="2017-04" db="EMBL/GenBank/DDBJ databases">
        <authorList>
            <person name="Afonso C.L."/>
            <person name="Miller P.J."/>
            <person name="Scott M.A."/>
            <person name="Spackman E."/>
            <person name="Goraichik I."/>
            <person name="Dimitrov K.M."/>
            <person name="Suarez D.L."/>
            <person name="Swayne D.E."/>
        </authorList>
    </citation>
    <scope>NUCLEOTIDE SEQUENCE [LARGE SCALE GENOMIC DNA]</scope>
    <source>
        <strain evidence="8 9">CGMCC 1.12708</strain>
    </source>
</reference>
<dbReference type="SMART" id="SM00448">
    <property type="entry name" value="REC"/>
    <property type="match status" value="1"/>
</dbReference>
<dbReference type="InterPro" id="IPR036388">
    <property type="entry name" value="WH-like_DNA-bd_sf"/>
</dbReference>
<sequence>MNSSEQKPLKFLLADDHTIVRQGMQLVIEDLVEDFEIHTASSLFQIRQQIKLYQFDIAILDAELQDGNCISVIPEFKQLQPDVKIMVFTSFEEENYSLKFINAGADGFLSKLSEENEIQNAVSEMIQNGKYFPPFTKKLMEVSAQERNLFNPLNRLSERELQIAELYVKGSGNLEIANILDIKQNTVSTFKKRIFEKLKVESLVELIELMRIHHSI</sequence>
<dbReference type="GO" id="GO:0006355">
    <property type="term" value="P:regulation of DNA-templated transcription"/>
    <property type="evidence" value="ECO:0007669"/>
    <property type="project" value="InterPro"/>
</dbReference>
<dbReference type="SUPFAM" id="SSF52172">
    <property type="entry name" value="CheY-like"/>
    <property type="match status" value="1"/>
</dbReference>
<keyword evidence="9" id="KW-1185">Reference proteome</keyword>
<name>A0A1W2AUG9_9FLAO</name>
<dbReference type="Gene3D" id="1.10.10.10">
    <property type="entry name" value="Winged helix-like DNA-binding domain superfamily/Winged helix DNA-binding domain"/>
    <property type="match status" value="1"/>
</dbReference>
<dbReference type="AlphaFoldDB" id="A0A1W2AUG9"/>
<evidence type="ECO:0000256" key="1">
    <source>
        <dbReference type="ARBA" id="ARBA00022553"/>
    </source>
</evidence>
<dbReference type="SMART" id="SM00421">
    <property type="entry name" value="HTH_LUXR"/>
    <property type="match status" value="1"/>
</dbReference>
<dbReference type="CDD" id="cd17535">
    <property type="entry name" value="REC_NarL-like"/>
    <property type="match status" value="1"/>
</dbReference>
<dbReference type="InterPro" id="IPR058245">
    <property type="entry name" value="NreC/VraR/RcsB-like_REC"/>
</dbReference>
<dbReference type="Gene3D" id="3.40.50.2300">
    <property type="match status" value="1"/>
</dbReference>
<evidence type="ECO:0000259" key="6">
    <source>
        <dbReference type="PROSITE" id="PS50043"/>
    </source>
</evidence>
<dbReference type="InterPro" id="IPR016032">
    <property type="entry name" value="Sig_transdc_resp-reg_C-effctor"/>
</dbReference>
<evidence type="ECO:0000256" key="3">
    <source>
        <dbReference type="ARBA" id="ARBA00023125"/>
    </source>
</evidence>
<dbReference type="InterPro" id="IPR000792">
    <property type="entry name" value="Tscrpt_reg_LuxR_C"/>
</dbReference>
<dbReference type="Pfam" id="PF00072">
    <property type="entry name" value="Response_reg"/>
    <property type="match status" value="1"/>
</dbReference>
<keyword evidence="2" id="KW-0805">Transcription regulation</keyword>
<dbReference type="SUPFAM" id="SSF46894">
    <property type="entry name" value="C-terminal effector domain of the bipartite response regulators"/>
    <property type="match status" value="1"/>
</dbReference>
<dbReference type="RefSeq" id="WP_084017264.1">
    <property type="nucleotide sequence ID" value="NZ_FWXS01000005.1"/>
</dbReference>
<dbReference type="PROSITE" id="PS50043">
    <property type="entry name" value="HTH_LUXR_2"/>
    <property type="match status" value="1"/>
</dbReference>
<dbReference type="PANTHER" id="PTHR43214:SF41">
    <property type="entry name" value="NITRATE_NITRITE RESPONSE REGULATOR PROTEIN NARP"/>
    <property type="match status" value="1"/>
</dbReference>
<accession>A0A1W2AUG9</accession>
<dbReference type="CDD" id="cd06170">
    <property type="entry name" value="LuxR_C_like"/>
    <property type="match status" value="1"/>
</dbReference>
<dbReference type="Pfam" id="PF00196">
    <property type="entry name" value="GerE"/>
    <property type="match status" value="1"/>
</dbReference>